<dbReference type="GO" id="GO:0046872">
    <property type="term" value="F:metal ion binding"/>
    <property type="evidence" value="ECO:0007669"/>
    <property type="project" value="UniProtKB-KW"/>
</dbReference>
<evidence type="ECO:0000256" key="2">
    <source>
        <dbReference type="ARBA" id="ARBA00022723"/>
    </source>
</evidence>
<protein>
    <recommendedName>
        <fullName evidence="5">Succinylglutamate desuccinylase/Aspartoacylase catalytic domain-containing protein</fullName>
    </recommendedName>
</protein>
<evidence type="ECO:0000259" key="5">
    <source>
        <dbReference type="Pfam" id="PF24827"/>
    </source>
</evidence>
<keyword evidence="2" id="KW-0479">Metal-binding</keyword>
<organism evidence="6 7">
    <name type="scientific">Acidocella aminolytica 101 = DSM 11237</name>
    <dbReference type="NCBI Taxonomy" id="1120923"/>
    <lineage>
        <taxon>Bacteria</taxon>
        <taxon>Pseudomonadati</taxon>
        <taxon>Pseudomonadota</taxon>
        <taxon>Alphaproteobacteria</taxon>
        <taxon>Acetobacterales</taxon>
        <taxon>Acidocellaceae</taxon>
        <taxon>Acidocella</taxon>
    </lineage>
</organism>
<dbReference type="STRING" id="1120923.SAMN02746095_00679"/>
<proteinExistence type="predicted"/>
<dbReference type="GO" id="GO:0016788">
    <property type="term" value="F:hydrolase activity, acting on ester bonds"/>
    <property type="evidence" value="ECO:0007669"/>
    <property type="project" value="InterPro"/>
</dbReference>
<comment type="caution">
    <text evidence="6">The sequence shown here is derived from an EMBL/GenBank/DDBJ whole genome shotgun (WGS) entry which is preliminary data.</text>
</comment>
<dbReference type="Gene3D" id="3.40.630.10">
    <property type="entry name" value="Zn peptidases"/>
    <property type="match status" value="1"/>
</dbReference>
<keyword evidence="4" id="KW-0862">Zinc</keyword>
<keyword evidence="7" id="KW-1185">Reference proteome</keyword>
<keyword evidence="3" id="KW-0378">Hydrolase</keyword>
<dbReference type="GO" id="GO:0005829">
    <property type="term" value="C:cytosol"/>
    <property type="evidence" value="ECO:0007669"/>
    <property type="project" value="TreeGrafter"/>
</dbReference>
<dbReference type="SUPFAM" id="SSF53187">
    <property type="entry name" value="Zn-dependent exopeptidases"/>
    <property type="match status" value="1"/>
</dbReference>
<evidence type="ECO:0000256" key="3">
    <source>
        <dbReference type="ARBA" id="ARBA00022801"/>
    </source>
</evidence>
<dbReference type="AlphaFoldDB" id="A0A0D6PG36"/>
<reference evidence="6 7" key="1">
    <citation type="submission" date="2012-11" db="EMBL/GenBank/DDBJ databases">
        <title>Whole genome sequence of Acidocella aminolytica 101 = DSM 11237.</title>
        <authorList>
            <person name="Azuma Y."/>
            <person name="Higashiura N."/>
            <person name="Hirakawa H."/>
            <person name="Matsushita K."/>
        </authorList>
    </citation>
    <scope>NUCLEOTIDE SEQUENCE [LARGE SCALE GENOMIC DNA]</scope>
    <source>
        <strain evidence="7">101 / DSM 11237</strain>
    </source>
</reference>
<dbReference type="Pfam" id="PF24827">
    <property type="entry name" value="AstE_AspA_cat"/>
    <property type="match status" value="1"/>
</dbReference>
<dbReference type="PANTHER" id="PTHR15162:SF7">
    <property type="entry name" value="SUCCINYLGLUTAMATE DESUCCINYLASE"/>
    <property type="match status" value="1"/>
</dbReference>
<evidence type="ECO:0000256" key="1">
    <source>
        <dbReference type="ARBA" id="ARBA00001947"/>
    </source>
</evidence>
<evidence type="ECO:0000256" key="4">
    <source>
        <dbReference type="ARBA" id="ARBA00022833"/>
    </source>
</evidence>
<dbReference type="InterPro" id="IPR050178">
    <property type="entry name" value="AspA/AstE_fam"/>
</dbReference>
<dbReference type="InterPro" id="IPR055438">
    <property type="entry name" value="AstE_AspA_cat"/>
</dbReference>
<dbReference type="Proteomes" id="UP000032668">
    <property type="component" value="Unassembled WGS sequence"/>
</dbReference>
<sequence length="331" mass="35834">MIMTSGPVTAPQTGLPVFAVEIPPPDLSAYVQGNTGIPGFTLIDSGRSGPHVVLVSLIHGNEFAGAIVLKELLDSGFSPLRGKLTLGFANLAAYTRFNADNPIAARYVEEDLNRVWDDFALFGVRRSTELERAREIKPIVDSADILLDLHSMLWPSDPVLLCGAGPRGRALGMAVGTPELVVADAGHAGGKRLIDYGRFTENAPNGAACLLVEAGQHWRPTAVKQSRETVRALLRHAGMLHAAARPPISRFAEVVQVVTARTNRFEFVRPFRGGEVIARAETLIAYDGDEEIRTPEDNLILIMPSLKVSHGHTAVRLARLGRDKDSFSKLP</sequence>
<gene>
    <name evidence="6" type="ORF">Aam_055_105</name>
</gene>
<feature type="domain" description="Succinylglutamate desuccinylase/Aspartoacylase catalytic" evidence="5">
    <location>
        <begin position="49"/>
        <end position="156"/>
    </location>
</feature>
<accession>A0A0D6PG36</accession>
<evidence type="ECO:0000313" key="7">
    <source>
        <dbReference type="Proteomes" id="UP000032668"/>
    </source>
</evidence>
<dbReference type="PANTHER" id="PTHR15162">
    <property type="entry name" value="ASPARTOACYLASE"/>
    <property type="match status" value="1"/>
</dbReference>
<evidence type="ECO:0000313" key="6">
    <source>
        <dbReference type="EMBL" id="GAN80725.1"/>
    </source>
</evidence>
<dbReference type="EMBL" id="BANC01000054">
    <property type="protein sequence ID" value="GAN80725.1"/>
    <property type="molecule type" value="Genomic_DNA"/>
</dbReference>
<comment type="cofactor">
    <cofactor evidence="1">
        <name>Zn(2+)</name>
        <dbReference type="ChEBI" id="CHEBI:29105"/>
    </cofactor>
</comment>
<name>A0A0D6PG36_9PROT</name>